<sequence>MPKNIHSYPWFYIFAPMANQDDTFKKVISHAKEYGMYFKAVKFTMV</sequence>
<proteinExistence type="predicted"/>
<protein>
    <submittedName>
        <fullName evidence="1">Uncharacterized protein</fullName>
    </submittedName>
</protein>
<evidence type="ECO:0000313" key="1">
    <source>
        <dbReference type="EMBL" id="GAL71972.1"/>
    </source>
</evidence>
<name>A0A090WXA5_9FLAO</name>
<organism evidence="1 2">
    <name type="scientific">Jejuia pallidilutea</name>
    <dbReference type="NCBI Taxonomy" id="504487"/>
    <lineage>
        <taxon>Bacteria</taxon>
        <taxon>Pseudomonadati</taxon>
        <taxon>Bacteroidota</taxon>
        <taxon>Flavobacteriia</taxon>
        <taxon>Flavobacteriales</taxon>
        <taxon>Flavobacteriaceae</taxon>
        <taxon>Jejuia</taxon>
    </lineage>
</organism>
<dbReference type="AlphaFoldDB" id="A0A090WXA5"/>
<reference evidence="1 2" key="1">
    <citation type="journal article" date="2014" name="Genome Announc.">
        <title>Draft Genome Sequence of Marine Flavobacterium Jejuia pallidilutea Strain 11shimoA1 and Pigmentation Mutants.</title>
        <authorList>
            <person name="Takatani N."/>
            <person name="Nakanishi M."/>
            <person name="Meirelles P."/>
            <person name="Mino S."/>
            <person name="Suda W."/>
            <person name="Oshima K."/>
            <person name="Hattori M."/>
            <person name="Ohkuma M."/>
            <person name="Hosokawa M."/>
            <person name="Miyashita K."/>
            <person name="Thompson F.L."/>
            <person name="Niwa A."/>
            <person name="Sawabe T."/>
            <person name="Sawabe T."/>
        </authorList>
    </citation>
    <scope>NUCLEOTIDE SEQUENCE [LARGE SCALE GENOMIC DNA]</scope>
    <source>
        <strain evidence="2">JCM19302</strain>
    </source>
</reference>
<dbReference type="Proteomes" id="UP000029646">
    <property type="component" value="Unassembled WGS sequence"/>
</dbReference>
<evidence type="ECO:0000313" key="2">
    <source>
        <dbReference type="Proteomes" id="UP000029646"/>
    </source>
</evidence>
<comment type="caution">
    <text evidence="1">The sequence shown here is derived from an EMBL/GenBank/DDBJ whole genome shotgun (WGS) entry which is preliminary data.</text>
</comment>
<dbReference type="EMBL" id="BBNS01000018">
    <property type="protein sequence ID" value="GAL71972.1"/>
    <property type="molecule type" value="Genomic_DNA"/>
</dbReference>
<accession>A0A090WXA5</accession>
<gene>
    <name evidence="1" type="ORF">JCM19302_317</name>
</gene>